<evidence type="ECO:0000313" key="3">
    <source>
        <dbReference type="EMBL" id="TWT77344.1"/>
    </source>
</evidence>
<accession>A0A5C5YQY1</accession>
<dbReference type="GO" id="GO:0004180">
    <property type="term" value="F:carboxypeptidase activity"/>
    <property type="evidence" value="ECO:0007669"/>
    <property type="project" value="UniProtKB-KW"/>
</dbReference>
<keyword evidence="3" id="KW-0645">Protease</keyword>
<dbReference type="Pfam" id="PF00144">
    <property type="entry name" value="Beta-lactamase"/>
    <property type="match status" value="1"/>
</dbReference>
<feature type="domain" description="Beta-lactamase-related" evidence="2">
    <location>
        <begin position="49"/>
        <end position="339"/>
    </location>
</feature>
<dbReference type="PANTHER" id="PTHR43283:SF3">
    <property type="entry name" value="BETA-LACTAMASE FAMILY PROTEIN (AFU_ORTHOLOGUE AFUA_5G07500)"/>
    <property type="match status" value="1"/>
</dbReference>
<reference evidence="3 4" key="1">
    <citation type="submission" date="2019-02" db="EMBL/GenBank/DDBJ databases">
        <title>Deep-cultivation of Planctomycetes and their phenomic and genomic characterization uncovers novel biology.</title>
        <authorList>
            <person name="Wiegand S."/>
            <person name="Jogler M."/>
            <person name="Boedeker C."/>
            <person name="Pinto D."/>
            <person name="Vollmers J."/>
            <person name="Rivas-Marin E."/>
            <person name="Kohn T."/>
            <person name="Peeters S.H."/>
            <person name="Heuer A."/>
            <person name="Rast P."/>
            <person name="Oberbeckmann S."/>
            <person name="Bunk B."/>
            <person name="Jeske O."/>
            <person name="Meyerdierks A."/>
            <person name="Storesund J.E."/>
            <person name="Kallscheuer N."/>
            <person name="Luecker S."/>
            <person name="Lage O.M."/>
            <person name="Pohl T."/>
            <person name="Merkel B.J."/>
            <person name="Hornburger P."/>
            <person name="Mueller R.-W."/>
            <person name="Bruemmer F."/>
            <person name="Labrenz M."/>
            <person name="Spormann A.M."/>
            <person name="Op Den Camp H."/>
            <person name="Overmann J."/>
            <person name="Amann R."/>
            <person name="Jetten M.S.M."/>
            <person name="Mascher T."/>
            <person name="Medema M.H."/>
            <person name="Devos D.P."/>
            <person name="Kaster A.-K."/>
            <person name="Ovreas L."/>
            <person name="Rohde M."/>
            <person name="Galperin M.Y."/>
            <person name="Jogler C."/>
        </authorList>
    </citation>
    <scope>NUCLEOTIDE SEQUENCE [LARGE SCALE GENOMIC DNA]</scope>
    <source>
        <strain evidence="3 4">Pla123a</strain>
    </source>
</reference>
<keyword evidence="3" id="KW-0378">Hydrolase</keyword>
<dbReference type="InterPro" id="IPR012338">
    <property type="entry name" value="Beta-lactam/transpept-like"/>
</dbReference>
<name>A0A5C5YQY1_9BACT</name>
<evidence type="ECO:0000256" key="1">
    <source>
        <dbReference type="SAM" id="SignalP"/>
    </source>
</evidence>
<dbReference type="OrthoDB" id="236788at2"/>
<sequence length="368" mass="39627" precursor="true">MLREHATAIALIWLLLVATPDCPAADFAHNEGFSKLTQLAEGLLRGDHVRRRVPGFEILLLRDGQPVYHRAFGDWELGRLAQTDSSSKTLAGGLVMSVVDSGEQGFSLDSRLGEFLPEFAKGELAPITVRQAFSHSSGIKGQDVGSLILRTKRIELRQGARLIARQSLEHGPPGSRFAYGGLSMQATGAALEAATGTPYCELFAERITGPLGMHHTRYTLASDSNPRVAGGVQSTAADFSRYMDMLLNHGVDRPSGRRVLSAQAVNALLTRQTNESLPIDHSPVDNNRYGIGVWLDQLAEPGPAVDAMAGGARGFHSWIDRGRGLVLTLSTDETTFANLEPAAELMRAAVVEELAGAQRLQDLPGQSN</sequence>
<dbReference type="PANTHER" id="PTHR43283">
    <property type="entry name" value="BETA-LACTAMASE-RELATED"/>
    <property type="match status" value="1"/>
</dbReference>
<protein>
    <submittedName>
        <fullName evidence="3">D-alanyl-D-alanine-carboxypeptidase/endopeptidase AmpH</fullName>
        <ecNumber evidence="3">3.4.-.-</ecNumber>
    </submittedName>
</protein>
<dbReference type="Proteomes" id="UP000318478">
    <property type="component" value="Unassembled WGS sequence"/>
</dbReference>
<organism evidence="3 4">
    <name type="scientific">Posidoniimonas polymericola</name>
    <dbReference type="NCBI Taxonomy" id="2528002"/>
    <lineage>
        <taxon>Bacteria</taxon>
        <taxon>Pseudomonadati</taxon>
        <taxon>Planctomycetota</taxon>
        <taxon>Planctomycetia</taxon>
        <taxon>Pirellulales</taxon>
        <taxon>Lacipirellulaceae</taxon>
        <taxon>Posidoniimonas</taxon>
    </lineage>
</organism>
<keyword evidence="4" id="KW-1185">Reference proteome</keyword>
<proteinExistence type="predicted"/>
<dbReference type="InterPro" id="IPR001466">
    <property type="entry name" value="Beta-lactam-related"/>
</dbReference>
<keyword evidence="3" id="KW-0121">Carboxypeptidase</keyword>
<feature type="chain" id="PRO_5022845105" evidence="1">
    <location>
        <begin position="25"/>
        <end position="368"/>
    </location>
</feature>
<dbReference type="InterPro" id="IPR050789">
    <property type="entry name" value="Diverse_Enzym_Activities"/>
</dbReference>
<dbReference type="Gene3D" id="3.40.710.10">
    <property type="entry name" value="DD-peptidase/beta-lactamase superfamily"/>
    <property type="match status" value="1"/>
</dbReference>
<dbReference type="EC" id="3.4.-.-" evidence="3"/>
<dbReference type="SUPFAM" id="SSF56601">
    <property type="entry name" value="beta-lactamase/transpeptidase-like"/>
    <property type="match status" value="1"/>
</dbReference>
<feature type="signal peptide" evidence="1">
    <location>
        <begin position="1"/>
        <end position="24"/>
    </location>
</feature>
<evidence type="ECO:0000313" key="4">
    <source>
        <dbReference type="Proteomes" id="UP000318478"/>
    </source>
</evidence>
<dbReference type="RefSeq" id="WP_146586402.1">
    <property type="nucleotide sequence ID" value="NZ_SJPO01000004.1"/>
</dbReference>
<dbReference type="EMBL" id="SJPO01000004">
    <property type="protein sequence ID" value="TWT77344.1"/>
    <property type="molecule type" value="Genomic_DNA"/>
</dbReference>
<keyword evidence="1" id="KW-0732">Signal</keyword>
<evidence type="ECO:0000259" key="2">
    <source>
        <dbReference type="Pfam" id="PF00144"/>
    </source>
</evidence>
<gene>
    <name evidence="3" type="primary">ampH_2</name>
    <name evidence="3" type="ORF">Pla123a_20040</name>
</gene>
<comment type="caution">
    <text evidence="3">The sequence shown here is derived from an EMBL/GenBank/DDBJ whole genome shotgun (WGS) entry which is preliminary data.</text>
</comment>
<dbReference type="AlphaFoldDB" id="A0A5C5YQY1"/>